<comment type="caution">
    <text evidence="1">The sequence shown here is derived from an EMBL/GenBank/DDBJ whole genome shotgun (WGS) entry which is preliminary data.</text>
</comment>
<protein>
    <submittedName>
        <fullName evidence="1">Uncharacterized protein</fullName>
    </submittedName>
</protein>
<dbReference type="EMBL" id="SNRW01039728">
    <property type="protein sequence ID" value="KAA6350352.1"/>
    <property type="molecule type" value="Genomic_DNA"/>
</dbReference>
<name>A0A5J4SX56_9EUKA</name>
<reference evidence="1 2" key="1">
    <citation type="submission" date="2019-03" db="EMBL/GenBank/DDBJ databases">
        <title>Single cell metagenomics reveals metabolic interactions within the superorganism composed of flagellate Streblomastix strix and complex community of Bacteroidetes bacteria on its surface.</title>
        <authorList>
            <person name="Treitli S.C."/>
            <person name="Kolisko M."/>
            <person name="Husnik F."/>
            <person name="Keeling P."/>
            <person name="Hampl V."/>
        </authorList>
    </citation>
    <scope>NUCLEOTIDE SEQUENCE [LARGE SCALE GENOMIC DNA]</scope>
    <source>
        <strain evidence="1">ST1C</strain>
    </source>
</reference>
<gene>
    <name evidence="1" type="ORF">EZS28_051896</name>
</gene>
<dbReference type="AlphaFoldDB" id="A0A5J4SX56"/>
<evidence type="ECO:0000313" key="1">
    <source>
        <dbReference type="EMBL" id="KAA6350352.1"/>
    </source>
</evidence>
<organism evidence="1 2">
    <name type="scientific">Streblomastix strix</name>
    <dbReference type="NCBI Taxonomy" id="222440"/>
    <lineage>
        <taxon>Eukaryota</taxon>
        <taxon>Metamonada</taxon>
        <taxon>Preaxostyla</taxon>
        <taxon>Oxymonadida</taxon>
        <taxon>Streblomastigidae</taxon>
        <taxon>Streblomastix</taxon>
    </lineage>
</organism>
<proteinExistence type="predicted"/>
<dbReference type="Proteomes" id="UP000324800">
    <property type="component" value="Unassembled WGS sequence"/>
</dbReference>
<feature type="non-terminal residue" evidence="1">
    <location>
        <position position="1"/>
    </location>
</feature>
<accession>A0A5J4SX56</accession>
<evidence type="ECO:0000313" key="2">
    <source>
        <dbReference type="Proteomes" id="UP000324800"/>
    </source>
</evidence>
<sequence>RRASNEKSQLHMFEFGVSSSKFNLDNSAVDEFLLNATTSVRNGVIMSTQQAPR</sequence>